<name>A0A2V4THM0_9BURK</name>
<evidence type="ECO:0000313" key="3">
    <source>
        <dbReference type="Proteomes" id="UP000247772"/>
    </source>
</evidence>
<accession>A0A2V4THM0</accession>
<feature type="compositionally biased region" description="Low complexity" evidence="1">
    <location>
        <begin position="177"/>
        <end position="188"/>
    </location>
</feature>
<sequence length="214" mass="22875">MHAKPRALPSASVLFGTLAATLLISGCVSSPRVATAPARPTTVVAAPPSPPPPVVVAQPVYVPQPYDAYVSVVPDRDVVYAGDSTYIWIVGPDGHRQRRYYGRGDLRGEVLHRRAELRVVMAHNEGHLPMQHARMPEPQRVRVAMQPHGAPPHGYRPQPGGHPPVHTAQHRPPPAPGRNANASANANAGRHRHPDGHPDAAPAPRFAGQPPHAG</sequence>
<dbReference type="AlphaFoldDB" id="A0A2V4THM0"/>
<protein>
    <submittedName>
        <fullName evidence="2">Uncharacterized protein</fullName>
    </submittedName>
</protein>
<reference evidence="2 3" key="1">
    <citation type="submission" date="2018-06" db="EMBL/GenBank/DDBJ databases">
        <title>Genomic Encyclopedia of Type Strains, Phase IV (KMG-V): Genome sequencing to study the core and pangenomes of soil and plant-associated prokaryotes.</title>
        <authorList>
            <person name="Whitman W."/>
        </authorList>
    </citation>
    <scope>NUCLEOTIDE SEQUENCE [LARGE SCALE GENOMIC DNA]</scope>
    <source>
        <strain evidence="2 3">SRCL-318</strain>
    </source>
</reference>
<comment type="caution">
    <text evidence="2">The sequence shown here is derived from an EMBL/GenBank/DDBJ whole genome shotgun (WGS) entry which is preliminary data.</text>
</comment>
<dbReference type="Proteomes" id="UP000247772">
    <property type="component" value="Unassembled WGS sequence"/>
</dbReference>
<proteinExistence type="predicted"/>
<organism evidence="2 3">
    <name type="scientific">Paraburkholderia silvatlantica</name>
    <dbReference type="NCBI Taxonomy" id="321895"/>
    <lineage>
        <taxon>Bacteria</taxon>
        <taxon>Pseudomonadati</taxon>
        <taxon>Pseudomonadota</taxon>
        <taxon>Betaproteobacteria</taxon>
        <taxon>Burkholderiales</taxon>
        <taxon>Burkholderiaceae</taxon>
        <taxon>Paraburkholderia</taxon>
    </lineage>
</organism>
<dbReference type="PROSITE" id="PS51257">
    <property type="entry name" value="PROKAR_LIPOPROTEIN"/>
    <property type="match status" value="1"/>
</dbReference>
<feature type="region of interest" description="Disordered" evidence="1">
    <location>
        <begin position="145"/>
        <end position="214"/>
    </location>
</feature>
<evidence type="ECO:0000256" key="1">
    <source>
        <dbReference type="SAM" id="MobiDB-lite"/>
    </source>
</evidence>
<gene>
    <name evidence="2" type="ORF">C7410_105260</name>
</gene>
<evidence type="ECO:0000313" key="2">
    <source>
        <dbReference type="EMBL" id="PYE25035.1"/>
    </source>
</evidence>
<dbReference type="EMBL" id="QJSQ01000005">
    <property type="protein sequence ID" value="PYE25035.1"/>
    <property type="molecule type" value="Genomic_DNA"/>
</dbReference>